<dbReference type="PROSITE" id="PS50109">
    <property type="entry name" value="HIS_KIN"/>
    <property type="match status" value="1"/>
</dbReference>
<dbReference type="CDD" id="cd16917">
    <property type="entry name" value="HATPase_UhpB-NarQ-NarX-like"/>
    <property type="match status" value="1"/>
</dbReference>
<dbReference type="GO" id="GO:0016020">
    <property type="term" value="C:membrane"/>
    <property type="evidence" value="ECO:0007669"/>
    <property type="project" value="InterPro"/>
</dbReference>
<dbReference type="Pfam" id="PF07730">
    <property type="entry name" value="HisKA_3"/>
    <property type="match status" value="1"/>
</dbReference>
<evidence type="ECO:0000313" key="17">
    <source>
        <dbReference type="EMBL" id="SDF83761.1"/>
    </source>
</evidence>
<dbReference type="STRING" id="1391627.SAMN05216464_1423"/>
<evidence type="ECO:0000313" key="18">
    <source>
        <dbReference type="Proteomes" id="UP000199072"/>
    </source>
</evidence>
<dbReference type="Pfam" id="PF02518">
    <property type="entry name" value="HATPase_c"/>
    <property type="match status" value="1"/>
</dbReference>
<dbReference type="GO" id="GO:0000155">
    <property type="term" value="F:phosphorelay sensor kinase activity"/>
    <property type="evidence" value="ECO:0007669"/>
    <property type="project" value="InterPro"/>
</dbReference>
<keyword evidence="9" id="KW-0479">Metal-binding</keyword>
<evidence type="ECO:0000256" key="9">
    <source>
        <dbReference type="ARBA" id="ARBA00022723"/>
    </source>
</evidence>
<dbReference type="PRINTS" id="PR00344">
    <property type="entry name" value="BCTRLSENSOR"/>
</dbReference>
<dbReference type="SUPFAM" id="SSF55874">
    <property type="entry name" value="ATPase domain of HSP90 chaperone/DNA topoisomerase II/histidine kinase"/>
    <property type="match status" value="1"/>
</dbReference>
<evidence type="ECO:0000256" key="7">
    <source>
        <dbReference type="ARBA" id="ARBA00022490"/>
    </source>
</evidence>
<dbReference type="InterPro" id="IPR036890">
    <property type="entry name" value="HATPase_C_sf"/>
</dbReference>
<dbReference type="InterPro" id="IPR004358">
    <property type="entry name" value="Sig_transdc_His_kin-like_C"/>
</dbReference>
<dbReference type="InterPro" id="IPR011712">
    <property type="entry name" value="Sig_transdc_His_kin_sub3_dim/P"/>
</dbReference>
<dbReference type="Gene3D" id="3.30.565.10">
    <property type="entry name" value="Histidine kinase-like ATPase, C-terminal domain"/>
    <property type="match status" value="1"/>
</dbReference>
<evidence type="ECO:0000256" key="8">
    <source>
        <dbReference type="ARBA" id="ARBA00022679"/>
    </source>
</evidence>
<accession>A0A1G7PC10</accession>
<dbReference type="EC" id="2.7.13.3" evidence="4"/>
<dbReference type="SMART" id="SM00387">
    <property type="entry name" value="HATPase_c"/>
    <property type="match status" value="1"/>
</dbReference>
<evidence type="ECO:0000256" key="14">
    <source>
        <dbReference type="ARBA" id="ARBA00024827"/>
    </source>
</evidence>
<dbReference type="GO" id="GO:0005737">
    <property type="term" value="C:cytoplasm"/>
    <property type="evidence" value="ECO:0007669"/>
    <property type="project" value="UniProtKB-SubCell"/>
</dbReference>
<keyword evidence="13" id="KW-0411">Iron-sulfur</keyword>
<name>A0A1G7PC10_9SPHI</name>
<evidence type="ECO:0000256" key="15">
    <source>
        <dbReference type="ARBA" id="ARBA00030800"/>
    </source>
</evidence>
<proteinExistence type="predicted"/>
<dbReference type="GO" id="GO:0046872">
    <property type="term" value="F:metal ion binding"/>
    <property type="evidence" value="ECO:0007669"/>
    <property type="project" value="UniProtKB-KW"/>
</dbReference>
<evidence type="ECO:0000256" key="11">
    <source>
        <dbReference type="ARBA" id="ARBA00023004"/>
    </source>
</evidence>
<keyword evidence="7" id="KW-0963">Cytoplasm</keyword>
<evidence type="ECO:0000256" key="10">
    <source>
        <dbReference type="ARBA" id="ARBA00022777"/>
    </source>
</evidence>
<evidence type="ECO:0000259" key="16">
    <source>
        <dbReference type="PROSITE" id="PS50109"/>
    </source>
</evidence>
<keyword evidence="6" id="KW-0004">4Fe-4S</keyword>
<dbReference type="EMBL" id="FNAI01000042">
    <property type="protein sequence ID" value="SDF83761.1"/>
    <property type="molecule type" value="Genomic_DNA"/>
</dbReference>
<comment type="function">
    <text evidence="14">Member of the two-component regulatory system NreB/NreC involved in the control of dissimilatory nitrate/nitrite reduction in response to oxygen. NreB functions as a direct oxygen sensor histidine kinase which is autophosphorylated, in the absence of oxygen, probably at the conserved histidine residue, and transfers its phosphate group probably to a conserved aspartate residue of NreC. NreB/NreC activates the expression of the nitrate (narGHJI) and nitrite (nir) reductase operons, as well as the putative nitrate transporter gene narT.</text>
</comment>
<reference evidence="17 18" key="1">
    <citation type="submission" date="2016-10" db="EMBL/GenBank/DDBJ databases">
        <authorList>
            <person name="de Groot N.N."/>
        </authorList>
    </citation>
    <scope>NUCLEOTIDE SEQUENCE [LARGE SCALE GENOMIC DNA]</scope>
    <source>
        <strain evidence="17 18">47C3B</strain>
    </source>
</reference>
<dbReference type="OrthoDB" id="5401121at2"/>
<keyword evidence="11" id="KW-0408">Iron</keyword>
<keyword evidence="12" id="KW-0902">Two-component regulatory system</keyword>
<dbReference type="AlphaFoldDB" id="A0A1G7PC10"/>
<comment type="subcellular location">
    <subcellularLocation>
        <location evidence="3">Cytoplasm</location>
    </subcellularLocation>
</comment>
<keyword evidence="8" id="KW-0808">Transferase</keyword>
<evidence type="ECO:0000256" key="1">
    <source>
        <dbReference type="ARBA" id="ARBA00000085"/>
    </source>
</evidence>
<dbReference type="GO" id="GO:0046983">
    <property type="term" value="F:protein dimerization activity"/>
    <property type="evidence" value="ECO:0007669"/>
    <property type="project" value="InterPro"/>
</dbReference>
<evidence type="ECO:0000256" key="6">
    <source>
        <dbReference type="ARBA" id="ARBA00022485"/>
    </source>
</evidence>
<dbReference type="PANTHER" id="PTHR24421">
    <property type="entry name" value="NITRATE/NITRITE SENSOR PROTEIN NARX-RELATED"/>
    <property type="match status" value="1"/>
</dbReference>
<dbReference type="Gene3D" id="1.20.5.1930">
    <property type="match status" value="1"/>
</dbReference>
<evidence type="ECO:0000256" key="13">
    <source>
        <dbReference type="ARBA" id="ARBA00023014"/>
    </source>
</evidence>
<evidence type="ECO:0000256" key="5">
    <source>
        <dbReference type="ARBA" id="ARBA00017322"/>
    </source>
</evidence>
<evidence type="ECO:0000256" key="12">
    <source>
        <dbReference type="ARBA" id="ARBA00023012"/>
    </source>
</evidence>
<keyword evidence="18" id="KW-1185">Reference proteome</keyword>
<gene>
    <name evidence="17" type="ORF">SAMN05216464_1423</name>
</gene>
<dbReference type="InterPro" id="IPR005467">
    <property type="entry name" value="His_kinase_dom"/>
</dbReference>
<organism evidence="17 18">
    <name type="scientific">Mucilaginibacter pineti</name>
    <dbReference type="NCBI Taxonomy" id="1391627"/>
    <lineage>
        <taxon>Bacteria</taxon>
        <taxon>Pseudomonadati</taxon>
        <taxon>Bacteroidota</taxon>
        <taxon>Sphingobacteriia</taxon>
        <taxon>Sphingobacteriales</taxon>
        <taxon>Sphingobacteriaceae</taxon>
        <taxon>Mucilaginibacter</taxon>
    </lineage>
</organism>
<feature type="domain" description="Histidine kinase" evidence="16">
    <location>
        <begin position="174"/>
        <end position="262"/>
    </location>
</feature>
<dbReference type="InterPro" id="IPR050482">
    <property type="entry name" value="Sensor_HK_TwoCompSys"/>
</dbReference>
<evidence type="ECO:0000256" key="4">
    <source>
        <dbReference type="ARBA" id="ARBA00012438"/>
    </source>
</evidence>
<comment type="catalytic activity">
    <reaction evidence="1">
        <text>ATP + protein L-histidine = ADP + protein N-phospho-L-histidine.</text>
        <dbReference type="EC" id="2.7.13.3"/>
    </reaction>
</comment>
<comment type="cofactor">
    <cofactor evidence="2">
        <name>[4Fe-4S] cluster</name>
        <dbReference type="ChEBI" id="CHEBI:49883"/>
    </cofactor>
</comment>
<evidence type="ECO:0000256" key="2">
    <source>
        <dbReference type="ARBA" id="ARBA00001966"/>
    </source>
</evidence>
<evidence type="ECO:0000256" key="3">
    <source>
        <dbReference type="ARBA" id="ARBA00004496"/>
    </source>
</evidence>
<keyword evidence="10" id="KW-0418">Kinase</keyword>
<dbReference type="Proteomes" id="UP000199072">
    <property type="component" value="Unassembled WGS sequence"/>
</dbReference>
<dbReference type="InterPro" id="IPR003594">
    <property type="entry name" value="HATPase_dom"/>
</dbReference>
<dbReference type="GO" id="GO:0051539">
    <property type="term" value="F:4 iron, 4 sulfur cluster binding"/>
    <property type="evidence" value="ECO:0007669"/>
    <property type="project" value="UniProtKB-KW"/>
</dbReference>
<sequence length="262" mass="29694">MQIYSKEVFFLIGLTSLIFLIAPLFLILYVISYNRRKKKHHDEKAGLKQEFENELLKTQMEVQEQTLKTIAYDLHDNIGQLLSITSITLSSIDVNNQENTAEKIAFVEDLTARSIKEVKALSRMLHGEELVNRGLGAAIEFELEWLKRSDKFKIHFDQSRLGTFDADSSKETIIFRLFQEIINNIIQHARASEIFITLEQVNNALKLTIRDNGVGFNVGETLKRQTGMGLHNIKKRAAMINGTAAINSEPGTGSIIVVTIPY</sequence>
<protein>
    <recommendedName>
        <fullName evidence="5">Oxygen sensor histidine kinase NreB</fullName>
        <ecNumber evidence="4">2.7.13.3</ecNumber>
    </recommendedName>
    <alternativeName>
        <fullName evidence="15">Nitrogen regulation protein B</fullName>
    </alternativeName>
</protein>